<name>F0WRH3_9STRA</name>
<protein>
    <submittedName>
        <fullName evidence="1">AlNc14C214G8975 protein</fullName>
    </submittedName>
</protein>
<evidence type="ECO:0000313" key="1">
    <source>
        <dbReference type="EMBL" id="CCA23936.1"/>
    </source>
</evidence>
<accession>F0WRH3</accession>
<gene>
    <name evidence="1" type="primary">AlNc14C214G8975</name>
    <name evidence="1" type="ORF">ALNC14_100800</name>
</gene>
<reference evidence="1" key="1">
    <citation type="journal article" date="2011" name="PLoS Biol.">
        <title>Gene gain and loss during evolution of obligate parasitism in the white rust pathogen of Arabidopsis thaliana.</title>
        <authorList>
            <person name="Kemen E."/>
            <person name="Gardiner A."/>
            <person name="Schultz-Larsen T."/>
            <person name="Kemen A.C."/>
            <person name="Balmuth A.L."/>
            <person name="Robert-Seilaniantz A."/>
            <person name="Bailey K."/>
            <person name="Holub E."/>
            <person name="Studholme D.J."/>
            <person name="Maclean D."/>
            <person name="Jones J.D."/>
        </authorList>
    </citation>
    <scope>NUCLEOTIDE SEQUENCE</scope>
</reference>
<proteinExistence type="predicted"/>
<reference evidence="1" key="2">
    <citation type="submission" date="2011-02" db="EMBL/GenBank/DDBJ databases">
        <authorList>
            <person name="MacLean D."/>
        </authorList>
    </citation>
    <scope>NUCLEOTIDE SEQUENCE</scope>
</reference>
<sequence>MSDLEYNCRSYMLSLLAITELQNRTCAFFRVIKQLCLVDRIIEERGKCEGKKELVMLQCFDKVPLFYGTQFGAVIGQMKKENSSK</sequence>
<organism evidence="1">
    <name type="scientific">Albugo laibachii Nc14</name>
    <dbReference type="NCBI Taxonomy" id="890382"/>
    <lineage>
        <taxon>Eukaryota</taxon>
        <taxon>Sar</taxon>
        <taxon>Stramenopiles</taxon>
        <taxon>Oomycota</taxon>
        <taxon>Peronosporomycetes</taxon>
        <taxon>Albuginales</taxon>
        <taxon>Albuginaceae</taxon>
        <taxon>Albugo</taxon>
    </lineage>
</organism>
<dbReference type="HOGENOM" id="CLU_2517291_0_0_1"/>
<dbReference type="AlphaFoldDB" id="F0WRH3"/>
<dbReference type="EMBL" id="FR824259">
    <property type="protein sequence ID" value="CCA23936.1"/>
    <property type="molecule type" value="Genomic_DNA"/>
</dbReference>